<keyword evidence="4" id="KW-0804">Transcription</keyword>
<keyword evidence="7" id="KW-1185">Reference proteome</keyword>
<evidence type="ECO:0000259" key="5">
    <source>
        <dbReference type="PROSITE" id="PS50931"/>
    </source>
</evidence>
<dbReference type="EMBL" id="CP019239">
    <property type="protein sequence ID" value="APW43782.1"/>
    <property type="molecule type" value="Genomic_DNA"/>
</dbReference>
<organism evidence="6 7">
    <name type="scientific">Rhodoferax saidenbachensis</name>
    <dbReference type="NCBI Taxonomy" id="1484693"/>
    <lineage>
        <taxon>Bacteria</taxon>
        <taxon>Pseudomonadati</taxon>
        <taxon>Pseudomonadota</taxon>
        <taxon>Betaproteobacteria</taxon>
        <taxon>Burkholderiales</taxon>
        <taxon>Comamonadaceae</taxon>
        <taxon>Rhodoferax</taxon>
    </lineage>
</organism>
<dbReference type="Gene3D" id="1.10.10.10">
    <property type="entry name" value="Winged helix-like DNA-binding domain superfamily/Winged helix DNA-binding domain"/>
    <property type="match status" value="1"/>
</dbReference>
<dbReference type="InterPro" id="IPR005119">
    <property type="entry name" value="LysR_subst-bd"/>
</dbReference>
<dbReference type="InterPro" id="IPR036388">
    <property type="entry name" value="WH-like_DNA-bd_sf"/>
</dbReference>
<dbReference type="InterPro" id="IPR000847">
    <property type="entry name" value="LysR_HTH_N"/>
</dbReference>
<dbReference type="Pfam" id="PF03466">
    <property type="entry name" value="LysR_substrate"/>
    <property type="match status" value="1"/>
</dbReference>
<dbReference type="STRING" id="1484693.RS694_15390"/>
<evidence type="ECO:0000256" key="4">
    <source>
        <dbReference type="ARBA" id="ARBA00023163"/>
    </source>
</evidence>
<dbReference type="Gene3D" id="3.40.190.10">
    <property type="entry name" value="Periplasmic binding protein-like II"/>
    <property type="match status" value="2"/>
</dbReference>
<feature type="domain" description="HTH lysR-type" evidence="5">
    <location>
        <begin position="31"/>
        <end position="88"/>
    </location>
</feature>
<dbReference type="Pfam" id="PF00126">
    <property type="entry name" value="HTH_1"/>
    <property type="match status" value="1"/>
</dbReference>
<keyword evidence="3" id="KW-0238">DNA-binding</keyword>
<evidence type="ECO:0000256" key="1">
    <source>
        <dbReference type="ARBA" id="ARBA00009437"/>
    </source>
</evidence>
<dbReference type="InterPro" id="IPR036390">
    <property type="entry name" value="WH_DNA-bd_sf"/>
</dbReference>
<dbReference type="AlphaFoldDB" id="A0A1P8KCP3"/>
<reference evidence="6 7" key="1">
    <citation type="submission" date="2017-01" db="EMBL/GenBank/DDBJ databases">
        <authorList>
            <person name="Mah S.A."/>
            <person name="Swanson W.J."/>
            <person name="Moy G.W."/>
            <person name="Vacquier V.D."/>
        </authorList>
    </citation>
    <scope>NUCLEOTIDE SEQUENCE [LARGE SCALE GENOMIC DNA]</scope>
    <source>
        <strain evidence="6 7">DSM 22694</strain>
    </source>
</reference>
<dbReference type="GO" id="GO:0003700">
    <property type="term" value="F:DNA-binding transcription factor activity"/>
    <property type="evidence" value="ECO:0007669"/>
    <property type="project" value="InterPro"/>
</dbReference>
<dbReference type="PANTHER" id="PTHR30126:SF80">
    <property type="entry name" value="TRANSCRIPTIONAL REGULATOR-RELATED"/>
    <property type="match status" value="1"/>
</dbReference>
<dbReference type="SUPFAM" id="SSF53850">
    <property type="entry name" value="Periplasmic binding protein-like II"/>
    <property type="match status" value="1"/>
</dbReference>
<evidence type="ECO:0000313" key="7">
    <source>
        <dbReference type="Proteomes" id="UP000186110"/>
    </source>
</evidence>
<gene>
    <name evidence="6" type="ORF">RS694_15390</name>
</gene>
<dbReference type="GO" id="GO:0000976">
    <property type="term" value="F:transcription cis-regulatory region binding"/>
    <property type="evidence" value="ECO:0007669"/>
    <property type="project" value="TreeGrafter"/>
</dbReference>
<comment type="similarity">
    <text evidence="1">Belongs to the LysR transcriptional regulatory family.</text>
</comment>
<dbReference type="Proteomes" id="UP000186110">
    <property type="component" value="Chromosome"/>
</dbReference>
<dbReference type="PRINTS" id="PR00039">
    <property type="entry name" value="HTHLYSR"/>
</dbReference>
<dbReference type="SUPFAM" id="SSF46785">
    <property type="entry name" value="Winged helix' DNA-binding domain"/>
    <property type="match status" value="1"/>
</dbReference>
<protein>
    <recommendedName>
        <fullName evidence="5">HTH lysR-type domain-containing protein</fullName>
    </recommendedName>
</protein>
<evidence type="ECO:0000256" key="2">
    <source>
        <dbReference type="ARBA" id="ARBA00023015"/>
    </source>
</evidence>
<accession>A0A1P8KCP3</accession>
<dbReference type="PROSITE" id="PS50931">
    <property type="entry name" value="HTH_LYSR"/>
    <property type="match status" value="1"/>
</dbReference>
<dbReference type="KEGG" id="rsb:RS694_15390"/>
<keyword evidence="2" id="KW-0805">Transcription regulation</keyword>
<evidence type="ECO:0000313" key="6">
    <source>
        <dbReference type="EMBL" id="APW43782.1"/>
    </source>
</evidence>
<dbReference type="PANTHER" id="PTHR30126">
    <property type="entry name" value="HTH-TYPE TRANSCRIPTIONAL REGULATOR"/>
    <property type="match status" value="1"/>
</dbReference>
<name>A0A1P8KCP3_9BURK</name>
<dbReference type="eggNOG" id="COG0583">
    <property type="taxonomic scope" value="Bacteria"/>
</dbReference>
<sequence length="339" mass="36949">MAVHHHLCRDAYAKSVHSVCTSTRPSMRHSLVPAALRYADQVARSGSIQKAARELHVAASAINRQILQLEEELGVPLFERLPRGMRLTPSGDALITLARHWLQDERGVVAEIRRLQGVHQGHVSLVAMDSHATSVMPALVRDLGAQHPLVSLSIALATPDDAEAALMTGQADLAAIFNLKPRRELLVLWKSALPLGCVVAPAHPLAQRETVSFQEAMAYPLALQSKALTIRRYLEAQYSWLFKEPRRYTETNSLQLAKQLALGGTHVVFTSELDVAAELTTGQLVFIPIRDRGAEPQEISVAVDATKPPGPIVKLVSERLIAALQDCLAAARGQGVRTV</sequence>
<evidence type="ECO:0000256" key="3">
    <source>
        <dbReference type="ARBA" id="ARBA00023125"/>
    </source>
</evidence>
<proteinExistence type="inferred from homology"/>